<dbReference type="InterPro" id="IPR017451">
    <property type="entry name" value="F-box-assoc_interact_dom"/>
</dbReference>
<proteinExistence type="predicted"/>
<dbReference type="AlphaFoldDB" id="A0ABD2Y8U0"/>
<dbReference type="Gene3D" id="1.20.1280.50">
    <property type="match status" value="1"/>
</dbReference>
<dbReference type="InterPro" id="IPR006527">
    <property type="entry name" value="F-box-assoc_dom_typ1"/>
</dbReference>
<sequence length="689" mass="78352">MNMGMLPEDLLREILVRLPVKSLLRFCCVSKTWCDLINSHYFANMHLSHAKNHRIVLMKRFIIDEKKALLSFHSDYVSPGRDVAAAAAPDLKLSSTYRSSIQLFGSCNGIVCIVELLRCLHSNSKDKIYLYNLATRQFLTLPPSPFGCPDEFEDISTTSLGFGFDPSTQDYKLVKFVSYRLKETMALPVPEVQIYNLRTNSWRKLEGVASGPSAIVPGQKFPASILQKFPVSILLNRSFILHWLAINNIYDDAWEGILSFDMCTEAFQKIELPSNYTYPGVSGYNLAVLNDCLAFILYKSRCFQEPSLLSTKHSIDIWVMMDYGIKESWVKKYSIHPFSLSGLAPIKLFTPWISWNSDILLFQSVKGHFLYCSLKDNNCQEICKYEVSEYGWLETLVYEETLVSFAGMGAAPDLKLPSTHHNRIQLYGTCNGIVCLAELVTWSHSDSDKDKIYLCNLATRQFLTLPPSPFGCPDKFEDVSTTSLGLGFDPSTQDDKLVKFIDYNFEESMARPVCGVQIYNLRTNSWRKLEGDISGPSAIVPNHKFPASILLIGSLIMHWFAAYICDNVWEGILSFNTCTEAFQKIGLPPNDEYSGVTGWHLAVLNDSLVFIWFKSRTFEQPSIHSEHSLDIWVMMEYGIKESWVKKYSIQPFSLSGRSPLRMFAPWYSWNNDILLLQSDTGTHFLLPQG</sequence>
<dbReference type="PANTHER" id="PTHR31672:SF13">
    <property type="entry name" value="F-BOX PROTEIN CPR30-LIKE"/>
    <property type="match status" value="1"/>
</dbReference>
<protein>
    <recommendedName>
        <fullName evidence="1">F-box domain-containing protein</fullName>
    </recommendedName>
</protein>
<dbReference type="InterPro" id="IPR001810">
    <property type="entry name" value="F-box_dom"/>
</dbReference>
<dbReference type="InterPro" id="IPR050796">
    <property type="entry name" value="SCF_F-box_component"/>
</dbReference>
<keyword evidence="3" id="KW-1185">Reference proteome</keyword>
<dbReference type="InterPro" id="IPR036047">
    <property type="entry name" value="F-box-like_dom_sf"/>
</dbReference>
<accession>A0ABD2Y8U0</accession>
<evidence type="ECO:0000259" key="1">
    <source>
        <dbReference type="PROSITE" id="PS50181"/>
    </source>
</evidence>
<reference evidence="2 3" key="1">
    <citation type="submission" date="2024-11" db="EMBL/GenBank/DDBJ databases">
        <title>A near-complete genome assembly of Cinchona calisaya.</title>
        <authorList>
            <person name="Lian D.C."/>
            <person name="Zhao X.W."/>
            <person name="Wei L."/>
        </authorList>
    </citation>
    <scope>NUCLEOTIDE SEQUENCE [LARGE SCALE GENOMIC DNA]</scope>
    <source>
        <tissue evidence="2">Nenye</tissue>
    </source>
</reference>
<dbReference type="PANTHER" id="PTHR31672">
    <property type="entry name" value="BNACNNG10540D PROTEIN"/>
    <property type="match status" value="1"/>
</dbReference>
<dbReference type="Pfam" id="PF07734">
    <property type="entry name" value="FBA_1"/>
    <property type="match status" value="2"/>
</dbReference>
<dbReference type="PROSITE" id="PS50181">
    <property type="entry name" value="FBOX"/>
    <property type="match status" value="1"/>
</dbReference>
<name>A0ABD2Y8U0_9GENT</name>
<organism evidence="2 3">
    <name type="scientific">Cinchona calisaya</name>
    <dbReference type="NCBI Taxonomy" id="153742"/>
    <lineage>
        <taxon>Eukaryota</taxon>
        <taxon>Viridiplantae</taxon>
        <taxon>Streptophyta</taxon>
        <taxon>Embryophyta</taxon>
        <taxon>Tracheophyta</taxon>
        <taxon>Spermatophyta</taxon>
        <taxon>Magnoliopsida</taxon>
        <taxon>eudicotyledons</taxon>
        <taxon>Gunneridae</taxon>
        <taxon>Pentapetalae</taxon>
        <taxon>asterids</taxon>
        <taxon>lamiids</taxon>
        <taxon>Gentianales</taxon>
        <taxon>Rubiaceae</taxon>
        <taxon>Cinchonoideae</taxon>
        <taxon>Cinchoneae</taxon>
        <taxon>Cinchona</taxon>
    </lineage>
</organism>
<dbReference type="Pfam" id="PF00646">
    <property type="entry name" value="F-box"/>
    <property type="match status" value="1"/>
</dbReference>
<dbReference type="SMART" id="SM00256">
    <property type="entry name" value="FBOX"/>
    <property type="match status" value="1"/>
</dbReference>
<dbReference type="EMBL" id="JBJUIK010000015">
    <property type="protein sequence ID" value="KAL3503495.1"/>
    <property type="molecule type" value="Genomic_DNA"/>
</dbReference>
<evidence type="ECO:0000313" key="2">
    <source>
        <dbReference type="EMBL" id="KAL3503495.1"/>
    </source>
</evidence>
<dbReference type="InterPro" id="IPR011043">
    <property type="entry name" value="Gal_Oxase/kelch_b-propeller"/>
</dbReference>
<dbReference type="SUPFAM" id="SSF50965">
    <property type="entry name" value="Galactose oxidase, central domain"/>
    <property type="match status" value="1"/>
</dbReference>
<dbReference type="CDD" id="cd22157">
    <property type="entry name" value="F-box_AtFBW1-like"/>
    <property type="match status" value="1"/>
</dbReference>
<dbReference type="Proteomes" id="UP001630127">
    <property type="component" value="Unassembled WGS sequence"/>
</dbReference>
<gene>
    <name evidence="2" type="ORF">ACH5RR_037944</name>
</gene>
<comment type="caution">
    <text evidence="2">The sequence shown here is derived from an EMBL/GenBank/DDBJ whole genome shotgun (WGS) entry which is preliminary data.</text>
</comment>
<evidence type="ECO:0000313" key="3">
    <source>
        <dbReference type="Proteomes" id="UP001630127"/>
    </source>
</evidence>
<feature type="domain" description="F-box" evidence="1">
    <location>
        <begin position="1"/>
        <end position="45"/>
    </location>
</feature>
<dbReference type="NCBIfam" id="TIGR01640">
    <property type="entry name" value="F_box_assoc_1"/>
    <property type="match status" value="2"/>
</dbReference>
<dbReference type="SUPFAM" id="SSF81383">
    <property type="entry name" value="F-box domain"/>
    <property type="match status" value="1"/>
</dbReference>